<dbReference type="Gene3D" id="2.40.10.10">
    <property type="entry name" value="Trypsin-like serine proteases"/>
    <property type="match status" value="1"/>
</dbReference>
<evidence type="ECO:0000256" key="10">
    <source>
        <dbReference type="ARBA" id="ARBA00023180"/>
    </source>
</evidence>
<comment type="caution">
    <text evidence="13">The sequence shown here is derived from an EMBL/GenBank/DDBJ whole genome shotgun (WGS) entry which is preliminary data.</text>
</comment>
<dbReference type="GO" id="GO:0016020">
    <property type="term" value="C:membrane"/>
    <property type="evidence" value="ECO:0007669"/>
    <property type="project" value="UniProtKB-SubCell"/>
</dbReference>
<evidence type="ECO:0000256" key="11">
    <source>
        <dbReference type="SAM" id="MobiDB-lite"/>
    </source>
</evidence>
<keyword evidence="7" id="KW-1133">Transmembrane helix</keyword>
<comment type="subcellular location">
    <subcellularLocation>
        <location evidence="1">Membrane</location>
        <topology evidence="1">Multi-pass membrane protein</topology>
    </subcellularLocation>
</comment>
<dbReference type="EMBL" id="VEVO01000013">
    <property type="protein sequence ID" value="KAF0033158.1"/>
    <property type="molecule type" value="Genomic_DNA"/>
</dbReference>
<gene>
    <name evidence="13" type="ORF">F2P81_015448</name>
</gene>
<organism evidence="13 14">
    <name type="scientific">Scophthalmus maximus</name>
    <name type="common">Turbot</name>
    <name type="synonym">Psetta maxima</name>
    <dbReference type="NCBI Taxonomy" id="52904"/>
    <lineage>
        <taxon>Eukaryota</taxon>
        <taxon>Metazoa</taxon>
        <taxon>Chordata</taxon>
        <taxon>Craniata</taxon>
        <taxon>Vertebrata</taxon>
        <taxon>Euteleostomi</taxon>
        <taxon>Actinopterygii</taxon>
        <taxon>Neopterygii</taxon>
        <taxon>Teleostei</taxon>
        <taxon>Neoteleostei</taxon>
        <taxon>Acanthomorphata</taxon>
        <taxon>Carangaria</taxon>
        <taxon>Pleuronectiformes</taxon>
        <taxon>Pleuronectoidei</taxon>
        <taxon>Scophthalmidae</taxon>
        <taxon>Scophthalmus</taxon>
    </lineage>
</organism>
<keyword evidence="10" id="KW-0325">Glycoprotein</keyword>
<dbReference type="SMART" id="SM00020">
    <property type="entry name" value="Tryp_SPc"/>
    <property type="match status" value="1"/>
</dbReference>
<dbReference type="GO" id="GO:0006508">
    <property type="term" value="P:proteolysis"/>
    <property type="evidence" value="ECO:0007669"/>
    <property type="project" value="UniProtKB-KW"/>
</dbReference>
<keyword evidence="9" id="KW-1015">Disulfide bond</keyword>
<evidence type="ECO:0000256" key="6">
    <source>
        <dbReference type="ARBA" id="ARBA00022825"/>
    </source>
</evidence>
<evidence type="ECO:0000256" key="8">
    <source>
        <dbReference type="ARBA" id="ARBA00023136"/>
    </source>
</evidence>
<evidence type="ECO:0000256" key="1">
    <source>
        <dbReference type="ARBA" id="ARBA00004141"/>
    </source>
</evidence>
<dbReference type="InterPro" id="IPR006634">
    <property type="entry name" value="TLC-dom"/>
</dbReference>
<evidence type="ECO:0000259" key="12">
    <source>
        <dbReference type="PROSITE" id="PS50240"/>
    </source>
</evidence>
<evidence type="ECO:0000313" key="13">
    <source>
        <dbReference type="EMBL" id="KAF0033158.1"/>
    </source>
</evidence>
<dbReference type="InterPro" id="IPR011009">
    <property type="entry name" value="Kinase-like_dom_sf"/>
</dbReference>
<evidence type="ECO:0000256" key="7">
    <source>
        <dbReference type="ARBA" id="ARBA00022989"/>
    </source>
</evidence>
<evidence type="ECO:0000256" key="3">
    <source>
        <dbReference type="ARBA" id="ARBA00022692"/>
    </source>
</evidence>
<dbReference type="Pfam" id="PF00089">
    <property type="entry name" value="Trypsin"/>
    <property type="match status" value="1"/>
</dbReference>
<evidence type="ECO:0000256" key="2">
    <source>
        <dbReference type="ARBA" id="ARBA00022670"/>
    </source>
</evidence>
<dbReference type="PANTHER" id="PTHR24253">
    <property type="entry name" value="TRANSMEMBRANE PROTEASE SERINE"/>
    <property type="match status" value="1"/>
</dbReference>
<keyword evidence="6" id="KW-0720">Serine protease</keyword>
<protein>
    <recommendedName>
        <fullName evidence="12">Peptidase S1 domain-containing protein</fullName>
    </recommendedName>
</protein>
<keyword evidence="5" id="KW-0378">Hydrolase</keyword>
<evidence type="ECO:0000256" key="4">
    <source>
        <dbReference type="ARBA" id="ARBA00022729"/>
    </source>
</evidence>
<keyword evidence="3" id="KW-0812">Transmembrane</keyword>
<evidence type="ECO:0000256" key="9">
    <source>
        <dbReference type="ARBA" id="ARBA00023157"/>
    </source>
</evidence>
<dbReference type="PANTHER" id="PTHR24253:SF144">
    <property type="entry name" value="CHYMOTRYPSIN-LIKE PROTEASE CTRL-1-RELATED"/>
    <property type="match status" value="1"/>
</dbReference>
<feature type="region of interest" description="Disordered" evidence="11">
    <location>
        <begin position="48"/>
        <end position="75"/>
    </location>
</feature>
<evidence type="ECO:0000256" key="5">
    <source>
        <dbReference type="ARBA" id="ARBA00022801"/>
    </source>
</evidence>
<reference evidence="13 14" key="1">
    <citation type="submission" date="2019-06" db="EMBL/GenBank/DDBJ databases">
        <title>Draft genomes of female and male turbot (Scophthalmus maximus).</title>
        <authorList>
            <person name="Xu H."/>
            <person name="Xu X.-W."/>
            <person name="Shao C."/>
            <person name="Chen S."/>
        </authorList>
    </citation>
    <scope>NUCLEOTIDE SEQUENCE [LARGE SCALE GENOMIC DNA]</scope>
    <source>
        <strain evidence="13">Ysfricsl-2016a</strain>
        <tissue evidence="13">Blood</tissue>
    </source>
</reference>
<dbReference type="PROSITE" id="PS50240">
    <property type="entry name" value="TRYPSIN_DOM"/>
    <property type="match status" value="1"/>
</dbReference>
<dbReference type="InterPro" id="IPR001254">
    <property type="entry name" value="Trypsin_dom"/>
</dbReference>
<dbReference type="Proteomes" id="UP000438429">
    <property type="component" value="Unassembled WGS sequence"/>
</dbReference>
<dbReference type="SUPFAM" id="SSF56112">
    <property type="entry name" value="Protein kinase-like (PK-like)"/>
    <property type="match status" value="1"/>
</dbReference>
<proteinExistence type="predicted"/>
<keyword evidence="8" id="KW-0472">Membrane</keyword>
<keyword evidence="2" id="KW-0645">Protease</keyword>
<dbReference type="SUPFAM" id="SSF50494">
    <property type="entry name" value="Trypsin-like serine proteases"/>
    <property type="match status" value="1"/>
</dbReference>
<dbReference type="Pfam" id="PF03798">
    <property type="entry name" value="TRAM_LAG1_CLN8"/>
    <property type="match status" value="1"/>
</dbReference>
<feature type="domain" description="Peptidase S1" evidence="12">
    <location>
        <begin position="270"/>
        <end position="470"/>
    </location>
</feature>
<evidence type="ECO:0000313" key="14">
    <source>
        <dbReference type="Proteomes" id="UP000438429"/>
    </source>
</evidence>
<dbReference type="GO" id="GO:0004252">
    <property type="term" value="F:serine-type endopeptidase activity"/>
    <property type="evidence" value="ECO:0007669"/>
    <property type="project" value="InterPro"/>
</dbReference>
<accession>A0A6A4SLZ9</accession>
<dbReference type="InterPro" id="IPR009003">
    <property type="entry name" value="Peptidase_S1_PA"/>
</dbReference>
<dbReference type="InterPro" id="IPR043504">
    <property type="entry name" value="Peptidase_S1_PA_chymotrypsin"/>
</dbReference>
<dbReference type="Gene3D" id="1.10.510.10">
    <property type="entry name" value="Transferase(Phosphotransferase) domain 1"/>
    <property type="match status" value="1"/>
</dbReference>
<name>A0A6A4SLZ9_SCOMX</name>
<dbReference type="AlphaFoldDB" id="A0A6A4SLZ9"/>
<keyword evidence="4" id="KW-0732">Signal</keyword>
<sequence length="515" mass="55779">MSFHGAGRPTVCGDLFPGSELGHKYFCVNSSCGAPSTGLSATPCLTGPTTPAGTPRHPTALGGSAGGGAAVPQPYSNPASEPSLSVLYMLSDGATHEAVHLLCRMLVFDPAKRISGSDALSHPYLDEGRLRYHTCMCQCCYSVPSGRVYTRDFEPVAERPFSHSYENSLLSVWQGKELIHRFITEHQQGKRVPLCINPQSAAFKTFISYDLMGPVTRMFLIRRRVVIAMRTSTTRLKRISTNPESVLAVNHDVSSITGFGVAKVKPRSHVVSRPRRRRLRLLPWTLPVAQTEPETHVGMERRGGCCDVHTAVMASSAGCVIVSSCSDVMDDRHWLTEVYILFASPYFAYDIYAMFVCHRHKLQVKGHEEETAAAAVGGARSTGAAVMSYLRSEFLMVLHHVFMVAFCFPTSLEPTHSRTGDSGGPLVSRGVSSWVQAGVVSFGSGCAEPNFPGVYTRVSQYQTWINSQIPSDQPGFVSFEGSGSTGAATRSSALSLALLLSVLPALLPALVLSWD</sequence>